<dbReference type="NCBIfam" id="TIGR04149">
    <property type="entry name" value="GG_sam_targ_CFB"/>
    <property type="match status" value="1"/>
</dbReference>
<dbReference type="Proteomes" id="UP000183670">
    <property type="component" value="Unassembled WGS sequence"/>
</dbReference>
<name>A0A1G6GAE6_BACOV</name>
<sequence length="362" mass="41170">MKKITKTNFQGLRQLFPVLEKEEMRHYIGGTFGGYYYTGGWNGDGGYYGSSGSSGSSYYSQYDFDNWEGPWYGGWVEGMGWVAPDTYIYGHKPGGNPYEYPYWWYYDEPLEHPNWDGNYGGYYPGYTGNGYYYGYGNYGEGYLTGGGGSGSAPGDSSGNALTDGVDIGNIRNFTLNLDSQPVFNEQMVNILKSNSVLKALLSYFNNGVIHLTFDLADMNSVAQTTYPSRDSFHITFNEQFMDDEGWSKILRHDNMNYDWSKVHTAEEALVVVLAHESQHANHVARFFDAAQQAHNDPTETANLLKEWGYNQEYVDIFIESRNGKYSYVSGDQQVVNMHDYMDKYNQGVIDAALEEYRQDYSK</sequence>
<proteinExistence type="predicted"/>
<gene>
    <name evidence="1" type="ORF">SAMN05192581_105610</name>
</gene>
<dbReference type="AlphaFoldDB" id="A0A1G6GAE6"/>
<evidence type="ECO:0000313" key="2">
    <source>
        <dbReference type="Proteomes" id="UP000183670"/>
    </source>
</evidence>
<protein>
    <submittedName>
        <fullName evidence="1">Natural product</fullName>
    </submittedName>
</protein>
<organism evidence="1 2">
    <name type="scientific">Bacteroides ovatus</name>
    <dbReference type="NCBI Taxonomy" id="28116"/>
    <lineage>
        <taxon>Bacteria</taxon>
        <taxon>Pseudomonadati</taxon>
        <taxon>Bacteroidota</taxon>
        <taxon>Bacteroidia</taxon>
        <taxon>Bacteroidales</taxon>
        <taxon>Bacteroidaceae</taxon>
        <taxon>Bacteroides</taxon>
    </lineage>
</organism>
<dbReference type="RefSeq" id="WP_008761888.1">
    <property type="nucleotide sequence ID" value="NZ_FMYE01000056.1"/>
</dbReference>
<dbReference type="EMBL" id="FMYE01000056">
    <property type="protein sequence ID" value="SDB78954.1"/>
    <property type="molecule type" value="Genomic_DNA"/>
</dbReference>
<accession>A0A1G6GAE6</accession>
<reference evidence="1 2" key="1">
    <citation type="submission" date="2016-10" db="EMBL/GenBank/DDBJ databases">
        <authorList>
            <person name="de Groot N.N."/>
        </authorList>
    </citation>
    <scope>NUCLEOTIDE SEQUENCE [LARGE SCALE GENOMIC DNA]</scope>
    <source>
        <strain evidence="1 2">NLAE-zl-C500</strain>
    </source>
</reference>
<evidence type="ECO:0000313" key="1">
    <source>
        <dbReference type="EMBL" id="SDB78954.1"/>
    </source>
</evidence>
<dbReference type="InterPro" id="IPR026408">
    <property type="entry name" value="GG_sam_targ_CFB"/>
</dbReference>